<feature type="compositionally biased region" description="Basic and acidic residues" evidence="6">
    <location>
        <begin position="81"/>
        <end position="140"/>
    </location>
</feature>
<dbReference type="PANTHER" id="PTHR23503">
    <property type="entry name" value="SOLUTE CARRIER FAMILY 2"/>
    <property type="match status" value="1"/>
</dbReference>
<dbReference type="InterPro" id="IPR020846">
    <property type="entry name" value="MFS_dom"/>
</dbReference>
<accession>A0AAN8ILP6</accession>
<proteinExistence type="predicted"/>
<dbReference type="Proteomes" id="UP001331761">
    <property type="component" value="Unassembled WGS sequence"/>
</dbReference>
<evidence type="ECO:0000256" key="1">
    <source>
        <dbReference type="ARBA" id="ARBA00004141"/>
    </source>
</evidence>
<keyword evidence="4 7" id="KW-1133">Transmembrane helix</keyword>
<evidence type="ECO:0000256" key="4">
    <source>
        <dbReference type="ARBA" id="ARBA00022989"/>
    </source>
</evidence>
<dbReference type="InterPro" id="IPR045263">
    <property type="entry name" value="GLUT"/>
</dbReference>
<dbReference type="InterPro" id="IPR003663">
    <property type="entry name" value="Sugar/inositol_transpt"/>
</dbReference>
<keyword evidence="2" id="KW-0813">Transport</keyword>
<feature type="transmembrane region" description="Helical" evidence="7">
    <location>
        <begin position="310"/>
        <end position="333"/>
    </location>
</feature>
<feature type="compositionally biased region" description="Basic and acidic residues" evidence="6">
    <location>
        <begin position="149"/>
        <end position="164"/>
    </location>
</feature>
<evidence type="ECO:0000313" key="10">
    <source>
        <dbReference type="Proteomes" id="UP001331761"/>
    </source>
</evidence>
<dbReference type="NCBIfam" id="TIGR00879">
    <property type="entry name" value="SP"/>
    <property type="match status" value="1"/>
</dbReference>
<evidence type="ECO:0000256" key="2">
    <source>
        <dbReference type="ARBA" id="ARBA00022448"/>
    </source>
</evidence>
<comment type="caution">
    <text evidence="9">The sequence shown here is derived from an EMBL/GenBank/DDBJ whole genome shotgun (WGS) entry which is preliminary data.</text>
</comment>
<feature type="transmembrane region" description="Helical" evidence="7">
    <location>
        <begin position="339"/>
        <end position="357"/>
    </location>
</feature>
<feature type="compositionally biased region" description="Basic residues" evidence="6">
    <location>
        <begin position="64"/>
        <end position="74"/>
    </location>
</feature>
<dbReference type="InterPro" id="IPR036259">
    <property type="entry name" value="MFS_trans_sf"/>
</dbReference>
<feature type="transmembrane region" description="Helical" evidence="7">
    <location>
        <begin position="556"/>
        <end position="576"/>
    </location>
</feature>
<dbReference type="GO" id="GO:0016020">
    <property type="term" value="C:membrane"/>
    <property type="evidence" value="ECO:0007669"/>
    <property type="project" value="UniProtKB-SubCell"/>
</dbReference>
<dbReference type="EMBL" id="WIXE01009766">
    <property type="protein sequence ID" value="KAK5978151.1"/>
    <property type="molecule type" value="Genomic_DNA"/>
</dbReference>
<protein>
    <submittedName>
        <fullName evidence="9">Facilitated glucose transporter protein 1</fullName>
    </submittedName>
</protein>
<evidence type="ECO:0000313" key="9">
    <source>
        <dbReference type="EMBL" id="KAK5978151.1"/>
    </source>
</evidence>
<feature type="transmembrane region" description="Helical" evidence="7">
    <location>
        <begin position="582"/>
        <end position="608"/>
    </location>
</feature>
<feature type="transmembrane region" description="Helical" evidence="7">
    <location>
        <begin position="523"/>
        <end position="544"/>
    </location>
</feature>
<evidence type="ECO:0000256" key="7">
    <source>
        <dbReference type="SAM" id="Phobius"/>
    </source>
</evidence>
<reference evidence="9 10" key="1">
    <citation type="submission" date="2019-10" db="EMBL/GenBank/DDBJ databases">
        <title>Assembly and Annotation for the nematode Trichostrongylus colubriformis.</title>
        <authorList>
            <person name="Martin J."/>
        </authorList>
    </citation>
    <scope>NUCLEOTIDE SEQUENCE [LARGE SCALE GENOMIC DNA]</scope>
    <source>
        <strain evidence="9">G859</strain>
        <tissue evidence="9">Whole worm</tissue>
    </source>
</reference>
<feature type="region of interest" description="Disordered" evidence="6">
    <location>
        <begin position="1"/>
        <end position="184"/>
    </location>
</feature>
<evidence type="ECO:0000256" key="3">
    <source>
        <dbReference type="ARBA" id="ARBA00022692"/>
    </source>
</evidence>
<dbReference type="PRINTS" id="PR00171">
    <property type="entry name" value="SUGRTRNSPORT"/>
</dbReference>
<organism evidence="9 10">
    <name type="scientific">Trichostrongylus colubriformis</name>
    <name type="common">Black scour worm</name>
    <dbReference type="NCBI Taxonomy" id="6319"/>
    <lineage>
        <taxon>Eukaryota</taxon>
        <taxon>Metazoa</taxon>
        <taxon>Ecdysozoa</taxon>
        <taxon>Nematoda</taxon>
        <taxon>Chromadorea</taxon>
        <taxon>Rhabditida</taxon>
        <taxon>Rhabditina</taxon>
        <taxon>Rhabditomorpha</taxon>
        <taxon>Strongyloidea</taxon>
        <taxon>Trichostrongylidae</taxon>
        <taxon>Trichostrongylus</taxon>
    </lineage>
</organism>
<feature type="compositionally biased region" description="Low complexity" evidence="6">
    <location>
        <begin position="48"/>
        <end position="59"/>
    </location>
</feature>
<keyword evidence="9" id="KW-0762">Sugar transport</keyword>
<feature type="transmembrane region" description="Helical" evidence="7">
    <location>
        <begin position="488"/>
        <end position="511"/>
    </location>
</feature>
<feature type="compositionally biased region" description="Basic and acidic residues" evidence="6">
    <location>
        <begin position="16"/>
        <end position="25"/>
    </location>
</feature>
<feature type="domain" description="Major facilitator superfamily (MFS) profile" evidence="8">
    <location>
        <begin position="230"/>
        <end position="682"/>
    </location>
</feature>
<dbReference type="GO" id="GO:0015149">
    <property type="term" value="F:hexose transmembrane transporter activity"/>
    <property type="evidence" value="ECO:0007669"/>
    <property type="project" value="TreeGrafter"/>
</dbReference>
<sequence>MGSRISKLTSFGWKPRSIDDRESESRTLGGAHVSASPTQDLGSKEGKSTQGSAQTSGQSSEKEKKRKFAKKGTKKATVEFLSRESLWKKSAKTPEAKMKSEEDPKRGSRSEEDLKRRSGTDEDLKRSKSDEEKKLAKTTERSVSSSTSDIDKRASKTGDSEGNKRTTRKVKARDKTRRPQSVEVYNKRLSKLDRGQKKYDAAMPRIFRKSRRFRKHAKTKSTLTSSLMFATISSSMGSFQFGYSIGCMNAPGKMITDWIMTSHKSMFDEDITRKQAEETLQTIVGLYGVGGAIGGLSSGILADTAGRRGCLLYTNIIAFLAAAFMGTAKYAGIYQMLQLGRFFIGVYVGITVVVPMYQVEIAPTNYRGFIGSFHQLLICASILFAQIMGHPLLFGTPEKWPLIFFFIAIPAIVQVITLPMIPESPRFTLCIRGEVEQAREDLELLRGSRDVVAEINSLRAEAAETWDLLRDRPTMCDMFRKEFRCPTLIVIIMMVFQQLTGINAVMFYSTMIFEEVGLSGEDAIFATIGVGTVNLLTTFIQMYFIDHPKSGRIQLLVIGTIGMIISTSFLTVAITFKEYTIAKYIAVGLVMIFVFSFALGPAAISWLLASELFLTNARANGNAYMSAANWTTSSLVGVVFPKINDRIHQYSFLRQGVEASEKLMPRSTGEAINICCYVKMLS</sequence>
<dbReference type="AlphaFoldDB" id="A0AAN8ILP6"/>
<keyword evidence="10" id="KW-1185">Reference proteome</keyword>
<feature type="transmembrane region" description="Helical" evidence="7">
    <location>
        <begin position="400"/>
        <end position="421"/>
    </location>
</feature>
<evidence type="ECO:0000256" key="6">
    <source>
        <dbReference type="SAM" id="MobiDB-lite"/>
    </source>
</evidence>
<dbReference type="PROSITE" id="PS50850">
    <property type="entry name" value="MFS"/>
    <property type="match status" value="1"/>
</dbReference>
<comment type="subcellular location">
    <subcellularLocation>
        <location evidence="1">Membrane</location>
        <topology evidence="1">Multi-pass membrane protein</topology>
    </subcellularLocation>
</comment>
<feature type="transmembrane region" description="Helical" evidence="7">
    <location>
        <begin position="369"/>
        <end position="388"/>
    </location>
</feature>
<keyword evidence="3 7" id="KW-0812">Transmembrane</keyword>
<dbReference type="InterPro" id="IPR005828">
    <property type="entry name" value="MFS_sugar_transport-like"/>
</dbReference>
<keyword evidence="5 7" id="KW-0472">Membrane</keyword>
<dbReference type="Gene3D" id="1.20.1250.20">
    <property type="entry name" value="MFS general substrate transporter like domains"/>
    <property type="match status" value="1"/>
</dbReference>
<dbReference type="PANTHER" id="PTHR23503:SF8">
    <property type="entry name" value="FACILITATED GLUCOSE TRANSPORTER PROTEIN 1"/>
    <property type="match status" value="1"/>
</dbReference>
<dbReference type="SUPFAM" id="SSF103473">
    <property type="entry name" value="MFS general substrate transporter"/>
    <property type="match status" value="1"/>
</dbReference>
<evidence type="ECO:0000259" key="8">
    <source>
        <dbReference type="PROSITE" id="PS50850"/>
    </source>
</evidence>
<evidence type="ECO:0000256" key="5">
    <source>
        <dbReference type="ARBA" id="ARBA00023136"/>
    </source>
</evidence>
<gene>
    <name evidence="9" type="ORF">GCK32_000432</name>
</gene>
<dbReference type="Pfam" id="PF00083">
    <property type="entry name" value="Sugar_tr"/>
    <property type="match status" value="1"/>
</dbReference>
<name>A0AAN8ILP6_TRICO</name>
<feature type="compositionally biased region" description="Basic residues" evidence="6">
    <location>
        <begin position="165"/>
        <end position="178"/>
    </location>
</feature>